<dbReference type="GO" id="GO:0008233">
    <property type="term" value="F:peptidase activity"/>
    <property type="evidence" value="ECO:0007669"/>
    <property type="project" value="UniProtKB-KW"/>
</dbReference>
<dbReference type="PANTHER" id="PTHR42648:SF28">
    <property type="entry name" value="TRANSPOSON-ENCODED PROTEIN WITH RIBONUCLEASE H-LIKE AND RETROVIRUS ZINC FINGER-LIKE DOMAINS"/>
    <property type="match status" value="1"/>
</dbReference>
<dbReference type="GO" id="GO:0008270">
    <property type="term" value="F:zinc ion binding"/>
    <property type="evidence" value="ECO:0007669"/>
    <property type="project" value="InterPro"/>
</dbReference>
<reference evidence="5 6" key="1">
    <citation type="journal article" date="2018" name="PLoS Genet.">
        <title>Population sequencing reveals clonal diversity and ancestral inbreeding in the grapevine cultivar Chardonnay.</title>
        <authorList>
            <person name="Roach M.J."/>
            <person name="Johnson D.L."/>
            <person name="Bohlmann J."/>
            <person name="van Vuuren H.J."/>
            <person name="Jones S.J."/>
            <person name="Pretorius I.S."/>
            <person name="Schmidt S.A."/>
            <person name="Borneman A.R."/>
        </authorList>
    </citation>
    <scope>NUCLEOTIDE SEQUENCE [LARGE SCALE GENOMIC DNA]</scope>
    <source>
        <strain evidence="6">cv. Chardonnay</strain>
        <tissue evidence="5">Leaf</tissue>
    </source>
</reference>
<keyword evidence="1" id="KW-0378">Hydrolase</keyword>
<name>A0A438HK31_VITVI</name>
<dbReference type="Pfam" id="PF13976">
    <property type="entry name" value="gag_pre-integrs"/>
    <property type="match status" value="1"/>
</dbReference>
<dbReference type="GO" id="GO:0003676">
    <property type="term" value="F:nucleic acid binding"/>
    <property type="evidence" value="ECO:0007669"/>
    <property type="project" value="InterPro"/>
</dbReference>
<evidence type="ECO:0000256" key="1">
    <source>
        <dbReference type="ARBA" id="ARBA00022670"/>
    </source>
</evidence>
<evidence type="ECO:0000256" key="2">
    <source>
        <dbReference type="SAM" id="MobiDB-lite"/>
    </source>
</evidence>
<evidence type="ECO:0000313" key="6">
    <source>
        <dbReference type="Proteomes" id="UP000288805"/>
    </source>
</evidence>
<comment type="caution">
    <text evidence="5">The sequence shown here is derived from an EMBL/GenBank/DDBJ whole genome shotgun (WGS) entry which is preliminary data.</text>
</comment>
<dbReference type="InterPro" id="IPR039537">
    <property type="entry name" value="Retrotran_Ty1/copia-like"/>
</dbReference>
<gene>
    <name evidence="5" type="primary">POLX_972</name>
    <name evidence="5" type="ORF">CK203_048591</name>
</gene>
<dbReference type="Pfam" id="PF22936">
    <property type="entry name" value="Pol_BBD"/>
    <property type="match status" value="1"/>
</dbReference>
<dbReference type="InterPro" id="IPR036875">
    <property type="entry name" value="Znf_CCHC_sf"/>
</dbReference>
<dbReference type="AlphaFoldDB" id="A0A438HK31"/>
<dbReference type="EMBL" id="QGNW01000211">
    <property type="protein sequence ID" value="RVW84845.1"/>
    <property type="molecule type" value="Genomic_DNA"/>
</dbReference>
<proteinExistence type="predicted"/>
<evidence type="ECO:0000313" key="5">
    <source>
        <dbReference type="EMBL" id="RVW84845.1"/>
    </source>
</evidence>
<dbReference type="GO" id="GO:0006508">
    <property type="term" value="P:proteolysis"/>
    <property type="evidence" value="ECO:0007669"/>
    <property type="project" value="UniProtKB-KW"/>
</dbReference>
<protein>
    <submittedName>
        <fullName evidence="5">Retrovirus-related Pol polyprotein from transposon TNT 1-94</fullName>
    </submittedName>
</protein>
<dbReference type="Pfam" id="PF14223">
    <property type="entry name" value="Retrotran_gag_2"/>
    <property type="match status" value="1"/>
</dbReference>
<feature type="domain" description="Retrovirus-related Pol polyprotein from transposon TNT 1-94-like beta-barrel" evidence="4">
    <location>
        <begin position="263"/>
        <end position="322"/>
    </location>
</feature>
<evidence type="ECO:0000259" key="3">
    <source>
        <dbReference type="Pfam" id="PF13976"/>
    </source>
</evidence>
<keyword evidence="1" id="KW-0645">Protease</keyword>
<feature type="domain" description="GAG-pre-integrase" evidence="3">
    <location>
        <begin position="338"/>
        <end position="400"/>
    </location>
</feature>
<organism evidence="5 6">
    <name type="scientific">Vitis vinifera</name>
    <name type="common">Grape</name>
    <dbReference type="NCBI Taxonomy" id="29760"/>
    <lineage>
        <taxon>Eukaryota</taxon>
        <taxon>Viridiplantae</taxon>
        <taxon>Streptophyta</taxon>
        <taxon>Embryophyta</taxon>
        <taxon>Tracheophyta</taxon>
        <taxon>Spermatophyta</taxon>
        <taxon>Magnoliopsida</taxon>
        <taxon>eudicotyledons</taxon>
        <taxon>Gunneridae</taxon>
        <taxon>Pentapetalae</taxon>
        <taxon>rosids</taxon>
        <taxon>Vitales</taxon>
        <taxon>Vitaceae</taxon>
        <taxon>Viteae</taxon>
        <taxon>Vitis</taxon>
    </lineage>
</organism>
<dbReference type="PANTHER" id="PTHR42648">
    <property type="entry name" value="TRANSPOSASE, PUTATIVE-RELATED"/>
    <property type="match status" value="1"/>
</dbReference>
<dbReference type="Proteomes" id="UP000288805">
    <property type="component" value="Unassembled WGS sequence"/>
</dbReference>
<dbReference type="SUPFAM" id="SSF57756">
    <property type="entry name" value="Retrovirus zinc finger-like domains"/>
    <property type="match status" value="1"/>
</dbReference>
<dbReference type="InterPro" id="IPR025724">
    <property type="entry name" value="GAG-pre-integrase_dom"/>
</dbReference>
<sequence>MQIEDYLYGRKLYLPLLRTKPESMKAEEWTLLDRQVLGVIRLALSRSVAHNVVKEKTTTDLMKALSGMYEKSSANNKVHLMKKLFNLKMAENALIAQHLNEFNTITNQLSSVEIDFDDEIRALIVLASLPNSWEAMRMAVSNSTGKEKLKYNDIRDLIMAKEICRRDAGETSGSGSALNLETRGRGNNRYSNQGRSNSKNSNRNRSKSRSGQQVQCWNYRKTGHFKRKCKSPKKKNEDDSANVVTEEVHDALILAVDSPLDDWVLDSRASFHTTPRREIIQNYVAGDFGKVYLVDGSTLDVVGLGDVRISLPNGSIWLLEKVTKGARVLARGKKTSTLYMTSCPRDTIAVADASTDTSLWHRRLGHMSEKGMKMLLSKGKLPELKSIDFDMCEICILGKQKKVSFLKTGRTSKAEKLELVHTDLWGPSPVASLGD</sequence>
<evidence type="ECO:0000259" key="4">
    <source>
        <dbReference type="Pfam" id="PF22936"/>
    </source>
</evidence>
<accession>A0A438HK31</accession>
<feature type="compositionally biased region" description="Low complexity" evidence="2">
    <location>
        <begin position="191"/>
        <end position="201"/>
    </location>
</feature>
<feature type="region of interest" description="Disordered" evidence="2">
    <location>
        <begin position="168"/>
        <end position="214"/>
    </location>
</feature>
<dbReference type="InterPro" id="IPR054722">
    <property type="entry name" value="PolX-like_BBD"/>
</dbReference>